<proteinExistence type="predicted"/>
<protein>
    <submittedName>
        <fullName evidence="1">Uncharacterized protein</fullName>
    </submittedName>
</protein>
<dbReference type="InterPro" id="IPR019656">
    <property type="entry name" value="Uncharacterised_Ycf34"/>
</dbReference>
<geneLocation type="plastid" evidence="1"/>
<dbReference type="EMBL" id="MF167424">
    <property type="protein sequence ID" value="ASQ39916.1"/>
    <property type="molecule type" value="Genomic_DNA"/>
</dbReference>
<organism evidence="1">
    <name type="scientific">Glaucocystis sp. BBH</name>
    <dbReference type="NCBI Taxonomy" id="2023628"/>
    <lineage>
        <taxon>Eukaryota</taxon>
        <taxon>Glaucocystophyceae</taxon>
        <taxon>Glaucocystales</taxon>
        <taxon>Glaucocystaceae</taxon>
        <taxon>Glaucocystis</taxon>
    </lineage>
</organism>
<gene>
    <name evidence="1" type="primary">ycf34</name>
</gene>
<dbReference type="AlphaFoldDB" id="A0A3G1IV40"/>
<name>A0A3G1IV40_9EUKA</name>
<dbReference type="Pfam" id="PF10718">
    <property type="entry name" value="Ycf34"/>
    <property type="match status" value="1"/>
</dbReference>
<accession>A0A3G1IV40</accession>
<reference evidence="1" key="1">
    <citation type="submission" date="2017-05" db="EMBL/GenBank/DDBJ databases">
        <title>Plastid comparative genomics reveals ancient divergence between Glaucophyte genera.</title>
        <authorList>
            <person name="Figueroa-Martinez F.J."/>
            <person name="Jackson C."/>
            <person name="Reyes-Prieto A."/>
        </authorList>
    </citation>
    <scope>NUCLEOTIDE SEQUENCE</scope>
    <source>
        <strain evidence="1">BBH</strain>
    </source>
</reference>
<evidence type="ECO:0000313" key="1">
    <source>
        <dbReference type="EMBL" id="ASQ39916.1"/>
    </source>
</evidence>
<sequence length="76" mass="8815">MCICVNCYYMTGCKVYQAIENFHLIKTNKIDCQFEPRNVQIKVRVNAKSEIGTDWDVTRCSSFITDTGKFVILNKK</sequence>
<keyword evidence="1" id="KW-0934">Plastid</keyword>